<keyword evidence="3" id="KW-1185">Reference proteome</keyword>
<dbReference type="OrthoDB" id="10064509at2759"/>
<protein>
    <submittedName>
        <fullName evidence="2">Uncharacterized protein</fullName>
    </submittedName>
</protein>
<accession>A0A7R9BVM5</accession>
<feature type="region of interest" description="Disordered" evidence="1">
    <location>
        <begin position="1"/>
        <end position="31"/>
    </location>
</feature>
<sequence>MEQKPTMGDTESLEDATEQPIEQSSPANEDISMDFEKNQVVAEPVIMVKKRRRCVKSCRKAVNKRSNPCSKRSLHHGFLSCAEVHDLIHRIGIDDPENSNSCIRAAMMRGAIRIRGNPEELDLVMCRDVSPYCGHFVDGTLRDLLLSSNSHQKNVLLKSATPVLKCKLCSNDKLKRGFASVVGFCEGKPFFLWGTRKKTHCVSCPGFGNCGFSSEAFLCGDCSRKKRDALGIVQQTANC</sequence>
<name>A0A7R9BVM5_9CRUS</name>
<dbReference type="EMBL" id="CAJPEX010002607">
    <property type="protein sequence ID" value="CAG0921239.1"/>
    <property type="molecule type" value="Genomic_DNA"/>
</dbReference>
<dbReference type="Proteomes" id="UP000678499">
    <property type="component" value="Unassembled WGS sequence"/>
</dbReference>
<proteinExistence type="predicted"/>
<organism evidence="2">
    <name type="scientific">Notodromas monacha</name>
    <dbReference type="NCBI Taxonomy" id="399045"/>
    <lineage>
        <taxon>Eukaryota</taxon>
        <taxon>Metazoa</taxon>
        <taxon>Ecdysozoa</taxon>
        <taxon>Arthropoda</taxon>
        <taxon>Crustacea</taxon>
        <taxon>Oligostraca</taxon>
        <taxon>Ostracoda</taxon>
        <taxon>Podocopa</taxon>
        <taxon>Podocopida</taxon>
        <taxon>Cypridocopina</taxon>
        <taxon>Cypridoidea</taxon>
        <taxon>Cyprididae</taxon>
        <taxon>Notodromas</taxon>
    </lineage>
</organism>
<dbReference type="EMBL" id="OA884644">
    <property type="protein sequence ID" value="CAD7281087.1"/>
    <property type="molecule type" value="Genomic_DNA"/>
</dbReference>
<reference evidence="2" key="1">
    <citation type="submission" date="2020-11" db="EMBL/GenBank/DDBJ databases">
        <authorList>
            <person name="Tran Van P."/>
        </authorList>
    </citation>
    <scope>NUCLEOTIDE SEQUENCE</scope>
</reference>
<gene>
    <name evidence="2" type="ORF">NMOB1V02_LOCUS8740</name>
</gene>
<evidence type="ECO:0000256" key="1">
    <source>
        <dbReference type="SAM" id="MobiDB-lite"/>
    </source>
</evidence>
<dbReference type="AlphaFoldDB" id="A0A7R9BVM5"/>
<evidence type="ECO:0000313" key="2">
    <source>
        <dbReference type="EMBL" id="CAD7281087.1"/>
    </source>
</evidence>
<evidence type="ECO:0000313" key="3">
    <source>
        <dbReference type="Proteomes" id="UP000678499"/>
    </source>
</evidence>